<dbReference type="EMBL" id="JAUSSY010000008">
    <property type="protein sequence ID" value="MDQ0119450.1"/>
    <property type="molecule type" value="Genomic_DNA"/>
</dbReference>
<evidence type="ECO:0000313" key="4">
    <source>
        <dbReference type="Proteomes" id="UP001226389"/>
    </source>
</evidence>
<feature type="region of interest" description="Disordered" evidence="1">
    <location>
        <begin position="170"/>
        <end position="217"/>
    </location>
</feature>
<feature type="transmembrane region" description="Helical" evidence="2">
    <location>
        <begin position="20"/>
        <end position="52"/>
    </location>
</feature>
<accession>A0ABT9UIK2</accession>
<evidence type="ECO:0000256" key="1">
    <source>
        <dbReference type="SAM" id="MobiDB-lite"/>
    </source>
</evidence>
<keyword evidence="2" id="KW-0472">Membrane</keyword>
<dbReference type="RefSeq" id="WP_307491009.1">
    <property type="nucleotide sequence ID" value="NZ_JAUSSY010000008.1"/>
</dbReference>
<name>A0ABT9UIK2_9MICC</name>
<reference evidence="3 4" key="1">
    <citation type="submission" date="2023-07" db="EMBL/GenBank/DDBJ databases">
        <title>Sorghum-associated microbial communities from plants grown in Nebraska, USA.</title>
        <authorList>
            <person name="Schachtman D."/>
        </authorList>
    </citation>
    <scope>NUCLEOTIDE SEQUENCE [LARGE SCALE GENOMIC DNA]</scope>
    <source>
        <strain evidence="3 4">DS994</strain>
    </source>
</reference>
<comment type="caution">
    <text evidence="3">The sequence shown here is derived from an EMBL/GenBank/DDBJ whole genome shotgun (WGS) entry which is preliminary data.</text>
</comment>
<dbReference type="Proteomes" id="UP001226389">
    <property type="component" value="Unassembled WGS sequence"/>
</dbReference>
<proteinExistence type="predicted"/>
<protein>
    <submittedName>
        <fullName evidence="3">Uncharacterized protein</fullName>
    </submittedName>
</protein>
<evidence type="ECO:0000313" key="3">
    <source>
        <dbReference type="EMBL" id="MDQ0119450.1"/>
    </source>
</evidence>
<gene>
    <name evidence="3" type="ORF">J2T22_002645</name>
</gene>
<organism evidence="3 4">
    <name type="scientific">Pseudarthrobacter defluvii</name>
    <dbReference type="NCBI Taxonomy" id="410837"/>
    <lineage>
        <taxon>Bacteria</taxon>
        <taxon>Bacillati</taxon>
        <taxon>Actinomycetota</taxon>
        <taxon>Actinomycetes</taxon>
        <taxon>Micrococcales</taxon>
        <taxon>Micrococcaceae</taxon>
        <taxon>Pseudarthrobacter</taxon>
    </lineage>
</organism>
<feature type="region of interest" description="Disordered" evidence="1">
    <location>
        <begin position="56"/>
        <end position="75"/>
    </location>
</feature>
<keyword evidence="2" id="KW-1133">Transmembrane helix</keyword>
<keyword evidence="4" id="KW-1185">Reference proteome</keyword>
<sequence length="217" mass="23322">MENPDTLVLNLTFLGTMGVALLMFLVLFLLGVITLVLAGLGRLTAVVLMTLLGRAPGKRDSAGSAGAPARQPRPRTTFRERAAALKPGRLKESLRTAVVRHPKLAAARPEPQVLAEDWASAVAEADKRAQARARAAVPEIKLSVRDLPDPAVPADKVYEVAPLVESALHNHRPPHEMPRSFKKPQPLHPLPPLDTGSLVSLAGPQQVLKEQQAKENG</sequence>
<keyword evidence="2" id="KW-0812">Transmembrane</keyword>
<evidence type="ECO:0000256" key="2">
    <source>
        <dbReference type="SAM" id="Phobius"/>
    </source>
</evidence>